<evidence type="ECO:0008006" key="3">
    <source>
        <dbReference type="Google" id="ProtNLM"/>
    </source>
</evidence>
<gene>
    <name evidence="1" type="ORF">ACKQTC_07255</name>
</gene>
<dbReference type="EMBL" id="JBJUVG010000010">
    <property type="protein sequence ID" value="MFM9414162.1"/>
    <property type="molecule type" value="Genomic_DNA"/>
</dbReference>
<name>A0ABW9GZX3_9FIRM</name>
<dbReference type="RefSeq" id="WP_408977777.1">
    <property type="nucleotide sequence ID" value="NZ_JBJUVG010000010.1"/>
</dbReference>
<accession>A0ABW9GZX3</accession>
<dbReference type="Proteomes" id="UP001631949">
    <property type="component" value="Unassembled WGS sequence"/>
</dbReference>
<sequence length="174" mass="20174">MNKQVETLEKVIAWDEANQNFLRVLISFDSYNVLSVNYYIYRMEQCSEEDIYEATLETLEEIGMISQEASYDQEKERFVWMKNMSMAEMEDFLFGSSSALKAYYCPPYYPRLENAGASLDPANYIDNLSPEVEVLISLCKRHQGKELSDSLAGFIKYWFDEVEEISPEDVVAAL</sequence>
<protein>
    <recommendedName>
        <fullName evidence="3">DUF4375 domain-containing protein</fullName>
    </recommendedName>
</protein>
<proteinExistence type="predicted"/>
<keyword evidence="2" id="KW-1185">Reference proteome</keyword>
<reference evidence="1 2" key="1">
    <citation type="journal article" date="2016" name="Int. J. Syst. Evol. Microbiol.">
        <title>Peptococcus simiae sp. nov., isolated from rhesus macaque faeces and emended description of the genus Peptococcus.</title>
        <authorList>
            <person name="Shkoporov A.N."/>
            <person name="Efimov B.A."/>
            <person name="Kondova I."/>
            <person name="Ouwerling B."/>
            <person name="Chaplin A.V."/>
            <person name="Shcherbakova V.A."/>
            <person name="Langermans J.A.M."/>
        </authorList>
    </citation>
    <scope>NUCLEOTIDE SEQUENCE [LARGE SCALE GENOMIC DNA]</scope>
    <source>
        <strain evidence="1 2">M108</strain>
    </source>
</reference>
<evidence type="ECO:0000313" key="1">
    <source>
        <dbReference type="EMBL" id="MFM9414162.1"/>
    </source>
</evidence>
<organism evidence="1 2">
    <name type="scientific">Peptococcus simiae</name>
    <dbReference type="NCBI Taxonomy" id="1643805"/>
    <lineage>
        <taxon>Bacteria</taxon>
        <taxon>Bacillati</taxon>
        <taxon>Bacillota</taxon>
        <taxon>Clostridia</taxon>
        <taxon>Eubacteriales</taxon>
        <taxon>Peptococcaceae</taxon>
        <taxon>Peptococcus</taxon>
    </lineage>
</organism>
<comment type="caution">
    <text evidence="1">The sequence shown here is derived from an EMBL/GenBank/DDBJ whole genome shotgun (WGS) entry which is preliminary data.</text>
</comment>
<evidence type="ECO:0000313" key="2">
    <source>
        <dbReference type="Proteomes" id="UP001631949"/>
    </source>
</evidence>